<reference evidence="2 3" key="1">
    <citation type="submission" date="2018-03" db="EMBL/GenBank/DDBJ databases">
        <title>Draft Genome Sequences of the Obligatory Marine Myxobacteria Enhygromyxa salina SWB007.</title>
        <authorList>
            <person name="Poehlein A."/>
            <person name="Moghaddam J.A."/>
            <person name="Harms H."/>
            <person name="Alanjari M."/>
            <person name="Koenig G.M."/>
            <person name="Daniel R."/>
            <person name="Schaeberle T.F."/>
        </authorList>
    </citation>
    <scope>NUCLEOTIDE SEQUENCE [LARGE SCALE GENOMIC DNA]</scope>
    <source>
        <strain evidence="2 3">SWB007</strain>
    </source>
</reference>
<dbReference type="OrthoDB" id="9869305at2"/>
<dbReference type="AlphaFoldDB" id="A0A2S9YC56"/>
<feature type="transmembrane region" description="Helical" evidence="1">
    <location>
        <begin position="92"/>
        <end position="114"/>
    </location>
</feature>
<organism evidence="2 3">
    <name type="scientific">Enhygromyxa salina</name>
    <dbReference type="NCBI Taxonomy" id="215803"/>
    <lineage>
        <taxon>Bacteria</taxon>
        <taxon>Pseudomonadati</taxon>
        <taxon>Myxococcota</taxon>
        <taxon>Polyangia</taxon>
        <taxon>Nannocystales</taxon>
        <taxon>Nannocystaceae</taxon>
        <taxon>Enhygromyxa</taxon>
    </lineage>
</organism>
<protein>
    <recommendedName>
        <fullName evidence="4">Transmembrane protein</fullName>
    </recommendedName>
</protein>
<feature type="transmembrane region" description="Helical" evidence="1">
    <location>
        <begin position="56"/>
        <end position="80"/>
    </location>
</feature>
<keyword evidence="1" id="KW-0472">Membrane</keyword>
<sequence>MTGQARLKYALFPNRKAAHVARAEVDAAIDGEVELLDKAADLTQDKIPLRHTMAGVGTIMGASVVAGMMLASLAGLVMVGVDALPPRITSPYWTTAIVVMLAALLGGLAGALTYSTRARQELRRLRGLLRFGNTVLLIETERDLDLLLRRHGAVQTGVLA</sequence>
<dbReference type="RefSeq" id="WP_146158211.1">
    <property type="nucleotide sequence ID" value="NZ_PVNL01000111.1"/>
</dbReference>
<evidence type="ECO:0000256" key="1">
    <source>
        <dbReference type="SAM" id="Phobius"/>
    </source>
</evidence>
<dbReference type="EMBL" id="PVNL01000111">
    <property type="protein sequence ID" value="PRQ02694.1"/>
    <property type="molecule type" value="Genomic_DNA"/>
</dbReference>
<proteinExistence type="predicted"/>
<gene>
    <name evidence="2" type="ORF">ENSA7_55230</name>
</gene>
<accession>A0A2S9YC56</accession>
<name>A0A2S9YC56_9BACT</name>
<evidence type="ECO:0000313" key="3">
    <source>
        <dbReference type="Proteomes" id="UP000238823"/>
    </source>
</evidence>
<keyword evidence="1" id="KW-0812">Transmembrane</keyword>
<dbReference type="Proteomes" id="UP000238823">
    <property type="component" value="Unassembled WGS sequence"/>
</dbReference>
<evidence type="ECO:0008006" key="4">
    <source>
        <dbReference type="Google" id="ProtNLM"/>
    </source>
</evidence>
<evidence type="ECO:0000313" key="2">
    <source>
        <dbReference type="EMBL" id="PRQ02694.1"/>
    </source>
</evidence>
<comment type="caution">
    <text evidence="2">The sequence shown here is derived from an EMBL/GenBank/DDBJ whole genome shotgun (WGS) entry which is preliminary data.</text>
</comment>
<keyword evidence="1" id="KW-1133">Transmembrane helix</keyword>